<dbReference type="InterPro" id="IPR001387">
    <property type="entry name" value="Cro/C1-type_HTH"/>
</dbReference>
<evidence type="ECO:0000313" key="2">
    <source>
        <dbReference type="EMBL" id="MBM6734413.1"/>
    </source>
</evidence>
<gene>
    <name evidence="2" type="ORF">H7U35_04105</name>
</gene>
<sequence>MGKSRFRQIYDALPTKAPVAPKTAFVREVAELCKVSEKTVRCWLAGAQKPDALKISLLSKKLGVPENELFN</sequence>
<dbReference type="InterPro" id="IPR010982">
    <property type="entry name" value="Lambda_DNA-bd_dom_sf"/>
</dbReference>
<protein>
    <submittedName>
        <fullName evidence="2">Helix-turn-helix transcriptional regulator</fullName>
    </submittedName>
</protein>
<accession>A0ABS2DY77</accession>
<dbReference type="EMBL" id="JACLYZ010000006">
    <property type="protein sequence ID" value="MBM6734413.1"/>
    <property type="molecule type" value="Genomic_DNA"/>
</dbReference>
<keyword evidence="3" id="KW-1185">Reference proteome</keyword>
<dbReference type="CDD" id="cd00093">
    <property type="entry name" value="HTH_XRE"/>
    <property type="match status" value="1"/>
</dbReference>
<dbReference type="RefSeq" id="WP_205094849.1">
    <property type="nucleotide sequence ID" value="NZ_JACLYZ010000006.1"/>
</dbReference>
<dbReference type="Proteomes" id="UP000766986">
    <property type="component" value="Unassembled WGS sequence"/>
</dbReference>
<evidence type="ECO:0000259" key="1">
    <source>
        <dbReference type="PROSITE" id="PS50943"/>
    </source>
</evidence>
<organism evidence="2 3">
    <name type="scientific">Mediterranea massiliensis</name>
    <dbReference type="NCBI Taxonomy" id="1841865"/>
    <lineage>
        <taxon>Bacteria</taxon>
        <taxon>Pseudomonadati</taxon>
        <taxon>Bacteroidota</taxon>
        <taxon>Bacteroidia</taxon>
        <taxon>Bacteroidales</taxon>
        <taxon>Bacteroidaceae</taxon>
        <taxon>Mediterranea</taxon>
    </lineage>
</organism>
<name>A0ABS2DY77_9BACT</name>
<dbReference type="PROSITE" id="PS50943">
    <property type="entry name" value="HTH_CROC1"/>
    <property type="match status" value="1"/>
</dbReference>
<proteinExistence type="predicted"/>
<feature type="domain" description="HTH cro/C1-type" evidence="1">
    <location>
        <begin position="27"/>
        <end position="69"/>
    </location>
</feature>
<evidence type="ECO:0000313" key="3">
    <source>
        <dbReference type="Proteomes" id="UP000766986"/>
    </source>
</evidence>
<dbReference type="Gene3D" id="1.10.260.40">
    <property type="entry name" value="lambda repressor-like DNA-binding domains"/>
    <property type="match status" value="1"/>
</dbReference>
<reference evidence="2 3" key="1">
    <citation type="journal article" date="2021" name="Sci. Rep.">
        <title>The distribution of antibiotic resistance genes in chicken gut microbiota commensals.</title>
        <authorList>
            <person name="Juricova H."/>
            <person name="Matiasovicova J."/>
            <person name="Kubasova T."/>
            <person name="Cejkova D."/>
            <person name="Rychlik I."/>
        </authorList>
    </citation>
    <scope>NUCLEOTIDE SEQUENCE [LARGE SCALE GENOMIC DNA]</scope>
    <source>
        <strain evidence="2 3">An772</strain>
    </source>
</reference>
<dbReference type="SUPFAM" id="SSF47413">
    <property type="entry name" value="lambda repressor-like DNA-binding domains"/>
    <property type="match status" value="1"/>
</dbReference>
<comment type="caution">
    <text evidence="2">The sequence shown here is derived from an EMBL/GenBank/DDBJ whole genome shotgun (WGS) entry which is preliminary data.</text>
</comment>